<dbReference type="PANTHER" id="PTHR13939:SF0">
    <property type="entry name" value="NMN AMIDOHYDROLASE-LIKE PROTEIN YFAY"/>
    <property type="match status" value="1"/>
</dbReference>
<dbReference type="SUPFAM" id="SSF53218">
    <property type="entry name" value="Molybdenum cofactor biosynthesis proteins"/>
    <property type="match status" value="1"/>
</dbReference>
<gene>
    <name evidence="2" type="ORF">METZ01_LOCUS83970</name>
</gene>
<dbReference type="SMART" id="SM00852">
    <property type="entry name" value="MoCF_biosynth"/>
    <property type="match status" value="1"/>
</dbReference>
<evidence type="ECO:0000259" key="1">
    <source>
        <dbReference type="SMART" id="SM00852"/>
    </source>
</evidence>
<feature type="non-terminal residue" evidence="2">
    <location>
        <position position="1"/>
    </location>
</feature>
<dbReference type="PIRSF" id="PIRSF006728">
    <property type="entry name" value="CinA"/>
    <property type="match status" value="1"/>
</dbReference>
<dbReference type="SUPFAM" id="SSF142433">
    <property type="entry name" value="CinA-like"/>
    <property type="match status" value="1"/>
</dbReference>
<organism evidence="2">
    <name type="scientific">marine metagenome</name>
    <dbReference type="NCBI Taxonomy" id="408172"/>
    <lineage>
        <taxon>unclassified sequences</taxon>
        <taxon>metagenomes</taxon>
        <taxon>ecological metagenomes</taxon>
    </lineage>
</organism>
<dbReference type="InterPro" id="IPR036653">
    <property type="entry name" value="CinA-like_C"/>
</dbReference>
<feature type="domain" description="MoaB/Mog" evidence="1">
    <location>
        <begin position="4"/>
        <end position="171"/>
    </location>
</feature>
<dbReference type="InterPro" id="IPR001453">
    <property type="entry name" value="MoaB/Mog_dom"/>
</dbReference>
<dbReference type="PANTHER" id="PTHR13939">
    <property type="entry name" value="NICOTINAMIDE-NUCLEOTIDE AMIDOHYDROLASE PNCC"/>
    <property type="match status" value="1"/>
</dbReference>
<dbReference type="Gene3D" id="3.40.980.10">
    <property type="entry name" value="MoaB/Mog-like domain"/>
    <property type="match status" value="1"/>
</dbReference>
<dbReference type="InterPro" id="IPR041424">
    <property type="entry name" value="CinA_KH"/>
</dbReference>
<evidence type="ECO:0000313" key="2">
    <source>
        <dbReference type="EMBL" id="SVA31116.1"/>
    </source>
</evidence>
<dbReference type="NCBIfam" id="TIGR00199">
    <property type="entry name" value="PncC_domain"/>
    <property type="match status" value="1"/>
</dbReference>
<name>A0A381USJ1_9ZZZZ</name>
<dbReference type="InterPro" id="IPR008135">
    <property type="entry name" value="Competence-induced_CinA"/>
</dbReference>
<accession>A0A381USJ1</accession>
<dbReference type="NCBIfam" id="NF001813">
    <property type="entry name" value="PRK00549.1"/>
    <property type="match status" value="1"/>
</dbReference>
<dbReference type="Pfam" id="PF02464">
    <property type="entry name" value="CinA"/>
    <property type="match status" value="1"/>
</dbReference>
<dbReference type="EMBL" id="UINC01007046">
    <property type="protein sequence ID" value="SVA31116.1"/>
    <property type="molecule type" value="Genomic_DNA"/>
</dbReference>
<dbReference type="Pfam" id="PF00994">
    <property type="entry name" value="MoCF_biosynth"/>
    <property type="match status" value="1"/>
</dbReference>
<dbReference type="NCBIfam" id="TIGR00200">
    <property type="entry name" value="cinA_nterm"/>
    <property type="match status" value="1"/>
</dbReference>
<protein>
    <recommendedName>
        <fullName evidence="1">MoaB/Mog domain-containing protein</fullName>
    </recommendedName>
</protein>
<dbReference type="Pfam" id="PF18146">
    <property type="entry name" value="CinA_KH"/>
    <property type="match status" value="1"/>
</dbReference>
<dbReference type="Gene3D" id="3.90.950.20">
    <property type="entry name" value="CinA-like"/>
    <property type="match status" value="1"/>
</dbReference>
<sequence length="414" mass="43685">VRCEVVAVGTELLLGQIVDTNSAWIGEQLALAGIDCHRHTAVGDNRERMLAAFREAIERSDAVIVTGGLGPTQDDITREVVAEVMGVGMERDPEVVAEIEHRFSGRGRQMPANNLRQADVPVGATVIPEMPGTAPGLVCPIGAKVLYAVPGVPWEMKAMLEGTVLPDLHRRTGSDAVIRSRVLRTWGRSESGLAEVLADEIDRLDVEGGPTLAFLASGMEGLKVRITAKGADEDEVAAVLADEESRVREIVGPIVFGVDDQNMESVVLDELVAQGLTLATAESLTGGMVGTRLTDIPGASRAFRGSIVAYAGDVKRGLLGVPDGPVVSEAAVVAMAEGACRVLGADVSVAVTGVAGPDPQDGEEPGTVWMATSVDGAVEAWKVMFPFDRTLTRQFTVITVLEALRQRLIARRGG</sequence>
<dbReference type="Gene3D" id="3.30.70.2860">
    <property type="match status" value="1"/>
</dbReference>
<dbReference type="CDD" id="cd00885">
    <property type="entry name" value="cinA"/>
    <property type="match status" value="1"/>
</dbReference>
<dbReference type="NCBIfam" id="TIGR00177">
    <property type="entry name" value="molyb_syn"/>
    <property type="match status" value="1"/>
</dbReference>
<dbReference type="InterPro" id="IPR036425">
    <property type="entry name" value="MoaB/Mog-like_dom_sf"/>
</dbReference>
<dbReference type="AlphaFoldDB" id="A0A381USJ1"/>
<reference evidence="2" key="1">
    <citation type="submission" date="2018-05" db="EMBL/GenBank/DDBJ databases">
        <authorList>
            <person name="Lanie J.A."/>
            <person name="Ng W.-L."/>
            <person name="Kazmierczak K.M."/>
            <person name="Andrzejewski T.M."/>
            <person name="Davidsen T.M."/>
            <person name="Wayne K.J."/>
            <person name="Tettelin H."/>
            <person name="Glass J.I."/>
            <person name="Rusch D."/>
            <person name="Podicherti R."/>
            <person name="Tsui H.-C.T."/>
            <person name="Winkler M.E."/>
        </authorList>
    </citation>
    <scope>NUCLEOTIDE SEQUENCE</scope>
</reference>
<dbReference type="InterPro" id="IPR008136">
    <property type="entry name" value="CinA_C"/>
</dbReference>
<dbReference type="HAMAP" id="MF_00226_B">
    <property type="entry name" value="CinA_B"/>
    <property type="match status" value="1"/>
</dbReference>
<proteinExistence type="inferred from homology"/>
<dbReference type="InterPro" id="IPR050101">
    <property type="entry name" value="CinA"/>
</dbReference>